<dbReference type="Pfam" id="PF03460">
    <property type="entry name" value="NIR_SIR_ferr"/>
    <property type="match status" value="2"/>
</dbReference>
<dbReference type="PRINTS" id="PR00397">
    <property type="entry name" value="SIROHAEM"/>
</dbReference>
<dbReference type="InterPro" id="IPR006066">
    <property type="entry name" value="NO2/SO3_Rdtase_FeS/sirohaem_BS"/>
</dbReference>
<dbReference type="InterPro" id="IPR045854">
    <property type="entry name" value="NO2/SO3_Rdtase_4Fe4S_sf"/>
</dbReference>
<dbReference type="SUPFAM" id="SSF56014">
    <property type="entry name" value="Nitrite and sulphite reductase 4Fe-4S domain-like"/>
    <property type="match status" value="2"/>
</dbReference>
<dbReference type="PANTHER" id="PTHR32439:SF9">
    <property type="entry name" value="BLR3264 PROTEIN"/>
    <property type="match status" value="1"/>
</dbReference>
<dbReference type="InterPro" id="IPR005117">
    <property type="entry name" value="NiRdtase/SiRdtase_haem-b_fer"/>
</dbReference>
<dbReference type="GO" id="GO:0020037">
    <property type="term" value="F:heme binding"/>
    <property type="evidence" value="ECO:0007669"/>
    <property type="project" value="InterPro"/>
</dbReference>
<dbReference type="GO" id="GO:0016491">
    <property type="term" value="F:oxidoreductase activity"/>
    <property type="evidence" value="ECO:0007669"/>
    <property type="project" value="UniProtKB-KW"/>
</dbReference>
<feature type="domain" description="Nitrite/Sulfite reductase ferredoxin-like" evidence="8">
    <location>
        <begin position="347"/>
        <end position="412"/>
    </location>
</feature>
<name>A0A932HYG4_UNCTE</name>
<evidence type="ECO:0000259" key="7">
    <source>
        <dbReference type="Pfam" id="PF01077"/>
    </source>
</evidence>
<organism evidence="9 10">
    <name type="scientific">Tectimicrobiota bacterium</name>
    <dbReference type="NCBI Taxonomy" id="2528274"/>
    <lineage>
        <taxon>Bacteria</taxon>
        <taxon>Pseudomonadati</taxon>
        <taxon>Nitrospinota/Tectimicrobiota group</taxon>
        <taxon>Candidatus Tectimicrobiota</taxon>
    </lineage>
</organism>
<keyword evidence="2" id="KW-0349">Heme</keyword>
<evidence type="ECO:0000256" key="6">
    <source>
        <dbReference type="ARBA" id="ARBA00023014"/>
    </source>
</evidence>
<keyword evidence="4" id="KW-0560">Oxidoreductase</keyword>
<keyword evidence="5" id="KW-0408">Iron</keyword>
<dbReference type="AlphaFoldDB" id="A0A932HYG4"/>
<feature type="domain" description="Nitrite/sulphite reductase 4Fe-4S" evidence="7">
    <location>
        <begin position="422"/>
        <end position="571"/>
    </location>
</feature>
<feature type="domain" description="Nitrite/sulphite reductase 4Fe-4S" evidence="7">
    <location>
        <begin position="132"/>
        <end position="290"/>
    </location>
</feature>
<dbReference type="EMBL" id="JACPUR010000018">
    <property type="protein sequence ID" value="MBI3127597.1"/>
    <property type="molecule type" value="Genomic_DNA"/>
</dbReference>
<evidence type="ECO:0000313" key="9">
    <source>
        <dbReference type="EMBL" id="MBI3127597.1"/>
    </source>
</evidence>
<dbReference type="Proteomes" id="UP000782312">
    <property type="component" value="Unassembled WGS sequence"/>
</dbReference>
<evidence type="ECO:0000256" key="1">
    <source>
        <dbReference type="ARBA" id="ARBA00022485"/>
    </source>
</evidence>
<evidence type="ECO:0000313" key="10">
    <source>
        <dbReference type="Proteomes" id="UP000782312"/>
    </source>
</evidence>
<dbReference type="PROSITE" id="PS00365">
    <property type="entry name" value="NIR_SIR"/>
    <property type="match status" value="1"/>
</dbReference>
<evidence type="ECO:0000259" key="8">
    <source>
        <dbReference type="Pfam" id="PF03460"/>
    </source>
</evidence>
<evidence type="ECO:0000256" key="2">
    <source>
        <dbReference type="ARBA" id="ARBA00022617"/>
    </source>
</evidence>
<keyword evidence="3" id="KW-0479">Metal-binding</keyword>
<keyword evidence="6" id="KW-0411">Iron-sulfur</keyword>
<evidence type="ECO:0000256" key="3">
    <source>
        <dbReference type="ARBA" id="ARBA00022723"/>
    </source>
</evidence>
<sequence length="606" mass="66775">MNPVNTPAAPAETKKLGVIPVLPEEFDDFETEATRFRKGEIKDSEFTQYRLRRGIYGQRQADAQMVRVKIPFGGLTADQLDALGRVARDYAPLGKGHVTTRENVQFHFVPLDQATEVMRLLGESGLTTREACGNTVRNVTGCPFAGVCPDQVFDTTPYAGAFARYFVRKPLIQSLPRKFKVAFSSCASDCVIAGIHDIGFIPVVHSQDGKEVQGFRMLVGGGLATMPKVAQELYSFVPVSDYLRVSEAILRVFNATQELRKSKFKARLKFLVDWIGIDGLRERVEEELRQEWAQKPIDPAPYLWEDDEEADVPPLLPMSKSNGNGGADLSAAERAGFEAWRAASVRAQRQAGYFAAEIQLPLGDITADQFFALAGLSRRHARGRARTSFQQNIVLRWVREADLPALWRGLREIGLAEAGAGTIADVVSCPGTDSCKLGITSSMGLGKALREALGTLEASRDPLVRRLHIKMSGCPNSCGQHHIADIGFHGGTLKSEGKQLPAYEVFLGGQYMGTGGRTKIGDRLRVRIPAKRVPEALARILDTYTGSRREEEEFGAFYRRAGAAPFEEALKDLNQPGTFNDAPDLFVDWSRDAVYKLERGEGECMA</sequence>
<evidence type="ECO:0000256" key="4">
    <source>
        <dbReference type="ARBA" id="ARBA00023002"/>
    </source>
</evidence>
<protein>
    <submittedName>
        <fullName evidence="9">Nitrite/sulfite reductase</fullName>
    </submittedName>
</protein>
<reference evidence="9" key="1">
    <citation type="submission" date="2020-07" db="EMBL/GenBank/DDBJ databases">
        <title>Huge and variable diversity of episymbiotic CPR bacteria and DPANN archaea in groundwater ecosystems.</title>
        <authorList>
            <person name="He C.Y."/>
            <person name="Keren R."/>
            <person name="Whittaker M."/>
            <person name="Farag I.F."/>
            <person name="Doudna J."/>
            <person name="Cate J.H.D."/>
            <person name="Banfield J.F."/>
        </authorList>
    </citation>
    <scope>NUCLEOTIDE SEQUENCE</scope>
    <source>
        <strain evidence="9">NC_groundwater_763_Ag_S-0.2um_68_21</strain>
    </source>
</reference>
<keyword evidence="1" id="KW-0004">4Fe-4S</keyword>
<dbReference type="InterPro" id="IPR036136">
    <property type="entry name" value="Nit/Sulf_reduc_fer-like_dom_sf"/>
</dbReference>
<gene>
    <name evidence="9" type="ORF">HYZ11_08350</name>
</gene>
<accession>A0A932HYG4</accession>
<dbReference type="Gene3D" id="3.30.413.10">
    <property type="entry name" value="Sulfite Reductase Hemoprotein, domain 1"/>
    <property type="match status" value="2"/>
</dbReference>
<dbReference type="PANTHER" id="PTHR32439">
    <property type="entry name" value="FERREDOXIN--NITRITE REDUCTASE, CHLOROPLASTIC"/>
    <property type="match status" value="1"/>
</dbReference>
<dbReference type="SUPFAM" id="SSF55124">
    <property type="entry name" value="Nitrite/Sulfite reductase N-terminal domain-like"/>
    <property type="match status" value="2"/>
</dbReference>
<proteinExistence type="predicted"/>
<dbReference type="GO" id="GO:0051539">
    <property type="term" value="F:4 iron, 4 sulfur cluster binding"/>
    <property type="evidence" value="ECO:0007669"/>
    <property type="project" value="UniProtKB-KW"/>
</dbReference>
<dbReference type="InterPro" id="IPR051329">
    <property type="entry name" value="NIR_SIR_4Fe-4S"/>
</dbReference>
<dbReference type="Pfam" id="PF01077">
    <property type="entry name" value="NIR_SIR"/>
    <property type="match status" value="2"/>
</dbReference>
<comment type="caution">
    <text evidence="9">The sequence shown here is derived from an EMBL/GenBank/DDBJ whole genome shotgun (WGS) entry which is preliminary data.</text>
</comment>
<dbReference type="InterPro" id="IPR006067">
    <property type="entry name" value="NO2/SO3_Rdtase_4Fe4S_dom"/>
</dbReference>
<evidence type="ECO:0000256" key="5">
    <source>
        <dbReference type="ARBA" id="ARBA00023004"/>
    </source>
</evidence>
<dbReference type="GO" id="GO:0046872">
    <property type="term" value="F:metal ion binding"/>
    <property type="evidence" value="ECO:0007669"/>
    <property type="project" value="UniProtKB-KW"/>
</dbReference>
<feature type="domain" description="Nitrite/Sulfite reductase ferredoxin-like" evidence="8">
    <location>
        <begin position="56"/>
        <end position="123"/>
    </location>
</feature>